<evidence type="ECO:0000313" key="2">
    <source>
        <dbReference type="Proteomes" id="UP000436088"/>
    </source>
</evidence>
<dbReference type="Proteomes" id="UP000436088">
    <property type="component" value="Unassembled WGS sequence"/>
</dbReference>
<evidence type="ECO:0000313" key="1">
    <source>
        <dbReference type="EMBL" id="KAE8672918.1"/>
    </source>
</evidence>
<dbReference type="InterPro" id="IPR004252">
    <property type="entry name" value="Probable_transposase_24"/>
</dbReference>
<dbReference type="AlphaFoldDB" id="A0A6A2XCG6"/>
<organism evidence="1 2">
    <name type="scientific">Hibiscus syriacus</name>
    <name type="common">Rose of Sharon</name>
    <dbReference type="NCBI Taxonomy" id="106335"/>
    <lineage>
        <taxon>Eukaryota</taxon>
        <taxon>Viridiplantae</taxon>
        <taxon>Streptophyta</taxon>
        <taxon>Embryophyta</taxon>
        <taxon>Tracheophyta</taxon>
        <taxon>Spermatophyta</taxon>
        <taxon>Magnoliopsida</taxon>
        <taxon>eudicotyledons</taxon>
        <taxon>Gunneridae</taxon>
        <taxon>Pentapetalae</taxon>
        <taxon>rosids</taxon>
        <taxon>malvids</taxon>
        <taxon>Malvales</taxon>
        <taxon>Malvaceae</taxon>
        <taxon>Malvoideae</taxon>
        <taxon>Hibiscus</taxon>
    </lineage>
</organism>
<gene>
    <name evidence="1" type="ORF">F3Y22_tig00111833pilonHSYRG00005</name>
</gene>
<protein>
    <submittedName>
        <fullName evidence="1">Uncharacterized protein</fullName>
    </submittedName>
</protein>
<name>A0A6A2XCG6_HIBSY</name>
<keyword evidence="2" id="KW-1185">Reference proteome</keyword>
<comment type="caution">
    <text evidence="1">The sequence shown here is derived from an EMBL/GenBank/DDBJ whole genome shotgun (WGS) entry which is preliminary data.</text>
</comment>
<accession>A0A6A2XCG6</accession>
<reference evidence="1" key="1">
    <citation type="submission" date="2019-09" db="EMBL/GenBank/DDBJ databases">
        <title>Draft genome information of white flower Hibiscus syriacus.</title>
        <authorList>
            <person name="Kim Y.-M."/>
        </authorList>
    </citation>
    <scope>NUCLEOTIDE SEQUENCE [LARGE SCALE GENOMIC DNA]</scope>
    <source>
        <strain evidence="1">YM2019G1</strain>
    </source>
</reference>
<sequence length="204" mass="23015">MLGKRCRDHKSSLKKKSSRMISALKRSCKLPTWNAQENTSDCEVGQIKLFDMIHTKKDGTPMTDEAAEIMEKSRDKRAEYEATTSSLGIVNADDIENQVINEVLGPERYGKMIVSFPVSSCFCFLKQPSDLLAALLGHPIPVSATRSFKSIEERKVSKLPNSSSNPKYVYLFQREYATVDPSLVPTRNTMFVALDVGFRNLYCY</sequence>
<proteinExistence type="predicted"/>
<dbReference type="Pfam" id="PF03004">
    <property type="entry name" value="Transposase_24"/>
    <property type="match status" value="1"/>
</dbReference>
<dbReference type="EMBL" id="VEPZ02001440">
    <property type="protein sequence ID" value="KAE8672918.1"/>
    <property type="molecule type" value="Genomic_DNA"/>
</dbReference>